<keyword evidence="6 10" id="KW-0812">Transmembrane</keyword>
<dbReference type="PIRSF" id="PIRSF006603">
    <property type="entry name" value="DinF"/>
    <property type="match status" value="1"/>
</dbReference>
<dbReference type="NCBIfam" id="TIGR00797">
    <property type="entry name" value="matE"/>
    <property type="match status" value="1"/>
</dbReference>
<feature type="transmembrane region" description="Helical" evidence="10">
    <location>
        <begin position="426"/>
        <end position="447"/>
    </location>
</feature>
<feature type="transmembrane region" description="Helical" evidence="10">
    <location>
        <begin position="198"/>
        <end position="219"/>
    </location>
</feature>
<keyword evidence="5" id="KW-1003">Cell membrane</keyword>
<dbReference type="CDD" id="cd13143">
    <property type="entry name" value="MATE_MepA_like"/>
    <property type="match status" value="1"/>
</dbReference>
<dbReference type="GO" id="GO:0042910">
    <property type="term" value="F:xenobiotic transmembrane transporter activity"/>
    <property type="evidence" value="ECO:0007669"/>
    <property type="project" value="InterPro"/>
</dbReference>
<evidence type="ECO:0000256" key="9">
    <source>
        <dbReference type="ARBA" id="ARBA00023251"/>
    </source>
</evidence>
<evidence type="ECO:0000256" key="2">
    <source>
        <dbReference type="ARBA" id="ARBA00008417"/>
    </source>
</evidence>
<dbReference type="PANTHER" id="PTHR43823:SF3">
    <property type="entry name" value="MULTIDRUG EXPORT PROTEIN MEPA"/>
    <property type="match status" value="1"/>
</dbReference>
<evidence type="ECO:0000313" key="13">
    <source>
        <dbReference type="Proteomes" id="UP000528555"/>
    </source>
</evidence>
<dbReference type="GO" id="GO:0046677">
    <property type="term" value="P:response to antibiotic"/>
    <property type="evidence" value="ECO:0007669"/>
    <property type="project" value="UniProtKB-KW"/>
</dbReference>
<dbReference type="GO" id="GO:0015297">
    <property type="term" value="F:antiporter activity"/>
    <property type="evidence" value="ECO:0007669"/>
    <property type="project" value="InterPro"/>
</dbReference>
<evidence type="ECO:0000256" key="1">
    <source>
        <dbReference type="ARBA" id="ARBA00004651"/>
    </source>
</evidence>
<dbReference type="RefSeq" id="WP_101694540.1">
    <property type="nucleotide sequence ID" value="NZ_JAAITX010000001.1"/>
</dbReference>
<keyword evidence="13" id="KW-1185">Reference proteome</keyword>
<dbReference type="PANTHER" id="PTHR43823">
    <property type="entry name" value="SPORULATION PROTEIN YKVU"/>
    <property type="match status" value="1"/>
</dbReference>
<dbReference type="Pfam" id="PF01554">
    <property type="entry name" value="MatE"/>
    <property type="match status" value="2"/>
</dbReference>
<evidence type="ECO:0000313" key="12">
    <source>
        <dbReference type="EMBL" id="NVH57382.1"/>
    </source>
</evidence>
<keyword evidence="4" id="KW-0813">Transport</keyword>
<comment type="caution">
    <text evidence="12">The sequence shown here is derived from an EMBL/GenBank/DDBJ whole genome shotgun (WGS) entry which is preliminary data.</text>
</comment>
<keyword evidence="7 10" id="KW-1133">Transmembrane helix</keyword>
<keyword evidence="9" id="KW-0046">Antibiotic resistance</keyword>
<evidence type="ECO:0000256" key="5">
    <source>
        <dbReference type="ARBA" id="ARBA00022475"/>
    </source>
</evidence>
<dbReference type="Proteomes" id="UP000701680">
    <property type="component" value="Unassembled WGS sequence"/>
</dbReference>
<feature type="transmembrane region" description="Helical" evidence="10">
    <location>
        <begin position="172"/>
        <end position="192"/>
    </location>
</feature>
<dbReference type="InterPro" id="IPR002528">
    <property type="entry name" value="MATE_fam"/>
</dbReference>
<evidence type="ECO:0000256" key="4">
    <source>
        <dbReference type="ARBA" id="ARBA00022448"/>
    </source>
</evidence>
<accession>A0A850HGQ2</accession>
<dbReference type="Proteomes" id="UP000528555">
    <property type="component" value="Unassembled WGS sequence"/>
</dbReference>
<evidence type="ECO:0000256" key="8">
    <source>
        <dbReference type="ARBA" id="ARBA00023136"/>
    </source>
</evidence>
<feature type="transmembrane region" description="Helical" evidence="10">
    <location>
        <begin position="63"/>
        <end position="84"/>
    </location>
</feature>
<protein>
    <recommendedName>
        <fullName evidence="3">Multidrug export protein MepA</fullName>
    </recommendedName>
</protein>
<dbReference type="OrthoDB" id="9811110at2"/>
<feature type="transmembrane region" description="Helical" evidence="10">
    <location>
        <begin position="393"/>
        <end position="414"/>
    </location>
</feature>
<dbReference type="GO" id="GO:0005886">
    <property type="term" value="C:plasma membrane"/>
    <property type="evidence" value="ECO:0007669"/>
    <property type="project" value="UniProtKB-SubCell"/>
</dbReference>
<sequence>MQEKKDNRLGTEPLGKLMVSLALPAVAAQLINLLYNIVDRIYIGHIKGYGDVALTGVGVTFPIIMLIAAFSAFAGMGGAPLASIQLGKKDYQEAEKILGNSAGMIVFFSIVLTIGFLIFKTPVLYAFGASDATIGYAEDYITIYLFGTIFVQLALGLNTFISGQGAAKTAMLSVLIGAVINICLDPVFIFALDMGVKGAALATVISQAVSAVWVVRFLVSGKSVIRLKTSNMRLEGKIVRNIASLGISPFIMQSTESLVSITLNAGLQKYGGDLYVGTMSIMTSVMQMIVIPVQGITQGVQPIISYNYGAGNKKRVIGTFSRLIGICFGATLVLAGVAVLAPEVYASIFTSKRELVELTSQVMPVYFMGLTIFGIQSACQSTFLALGEAKVSVLIALLRKVILLIPLAILLPKWMGVMGIYRAEPIADVTSVVVTSILFIFTMKKILPKMGKSDMMEEKKN</sequence>
<name>A0A850HGQ2_9FIRM</name>
<comment type="subcellular location">
    <subcellularLocation>
        <location evidence="1">Cell membrane</location>
        <topology evidence="1">Multi-pass membrane protein</topology>
    </subcellularLocation>
</comment>
<proteinExistence type="inferred from homology"/>
<feature type="transmembrane region" description="Helical" evidence="10">
    <location>
        <begin position="21"/>
        <end position="43"/>
    </location>
</feature>
<feature type="transmembrane region" description="Helical" evidence="10">
    <location>
        <begin position="105"/>
        <end position="128"/>
    </location>
</feature>
<gene>
    <name evidence="12" type="ORF">G5A66_01700</name>
    <name evidence="11" type="ORF">G5A75_01110</name>
</gene>
<feature type="transmembrane region" description="Helical" evidence="10">
    <location>
        <begin position="323"/>
        <end position="345"/>
    </location>
</feature>
<dbReference type="InterPro" id="IPR051327">
    <property type="entry name" value="MATE_MepA_subfamily"/>
</dbReference>
<comment type="similarity">
    <text evidence="2">Belongs to the multi antimicrobial extrusion (MATE) (TC 2.A.66.1) family. MepA subfamily.</text>
</comment>
<evidence type="ECO:0000256" key="7">
    <source>
        <dbReference type="ARBA" id="ARBA00022989"/>
    </source>
</evidence>
<feature type="transmembrane region" description="Helical" evidence="10">
    <location>
        <begin position="140"/>
        <end position="160"/>
    </location>
</feature>
<dbReference type="InterPro" id="IPR045070">
    <property type="entry name" value="MATE_MepA-like"/>
</dbReference>
<reference evidence="12" key="2">
    <citation type="submission" date="2020-02" db="EMBL/GenBank/DDBJ databases">
        <authorList>
            <person name="Littmann E."/>
            <person name="Sorbara M."/>
        </authorList>
    </citation>
    <scope>NUCLEOTIDE SEQUENCE</scope>
    <source>
        <strain evidence="12">MSK.17.11</strain>
        <strain evidence="11">MSK.17.38</strain>
    </source>
</reference>
<evidence type="ECO:0000313" key="11">
    <source>
        <dbReference type="EMBL" id="NSK13489.1"/>
    </source>
</evidence>
<evidence type="ECO:0000256" key="10">
    <source>
        <dbReference type="SAM" id="Phobius"/>
    </source>
</evidence>
<dbReference type="InterPro" id="IPR048279">
    <property type="entry name" value="MdtK-like"/>
</dbReference>
<dbReference type="EMBL" id="JAAIUO010000001">
    <property type="protein sequence ID" value="NSK13489.1"/>
    <property type="molecule type" value="Genomic_DNA"/>
</dbReference>
<reference evidence="13 14" key="1">
    <citation type="journal article" date="2020" name="Cell Host Microbe">
        <title>Functional and Genomic Variation between Human-Derived Isolates of Lachnospiraceae Reveals Inter- and Intra-Species Diversity.</title>
        <authorList>
            <person name="Sorbara M.T."/>
            <person name="Littmann E.R."/>
            <person name="Fontana E."/>
            <person name="Moody T.U."/>
            <person name="Kohout C.E."/>
            <person name="Gjonbalaj M."/>
            <person name="Eaton V."/>
            <person name="Seok R."/>
            <person name="Leiner I.M."/>
            <person name="Pamer E.G."/>
        </authorList>
    </citation>
    <scope>NUCLEOTIDE SEQUENCE [LARGE SCALE GENOMIC DNA]</scope>
    <source>
        <strain evidence="12 13">MSK.17.11</strain>
        <strain evidence="11 14">MSK.17.38</strain>
    </source>
</reference>
<dbReference type="AlphaFoldDB" id="A0A850HGQ2"/>
<feature type="transmembrane region" description="Helical" evidence="10">
    <location>
        <begin position="365"/>
        <end position="386"/>
    </location>
</feature>
<keyword evidence="8 10" id="KW-0472">Membrane</keyword>
<dbReference type="EMBL" id="JAAITX010000001">
    <property type="protein sequence ID" value="NVH57382.1"/>
    <property type="molecule type" value="Genomic_DNA"/>
</dbReference>
<evidence type="ECO:0000256" key="6">
    <source>
        <dbReference type="ARBA" id="ARBA00022692"/>
    </source>
</evidence>
<evidence type="ECO:0000256" key="3">
    <source>
        <dbReference type="ARBA" id="ARBA00022106"/>
    </source>
</evidence>
<organism evidence="12 13">
    <name type="scientific">Dorea phocaeensis</name>
    <dbReference type="NCBI Taxonomy" id="2040291"/>
    <lineage>
        <taxon>Bacteria</taxon>
        <taxon>Bacillati</taxon>
        <taxon>Bacillota</taxon>
        <taxon>Clostridia</taxon>
        <taxon>Lachnospirales</taxon>
        <taxon>Lachnospiraceae</taxon>
        <taxon>Dorea</taxon>
    </lineage>
</organism>
<evidence type="ECO:0000313" key="14">
    <source>
        <dbReference type="Proteomes" id="UP000701680"/>
    </source>
</evidence>